<evidence type="ECO:0000313" key="9">
    <source>
        <dbReference type="EMBL" id="KAK3385959.1"/>
    </source>
</evidence>
<comment type="caution">
    <text evidence="9">The sequence shown here is derived from an EMBL/GenBank/DDBJ whole genome shotgun (WGS) entry which is preliminary data.</text>
</comment>
<dbReference type="GO" id="GO:0045329">
    <property type="term" value="P:carnitine biosynthetic process"/>
    <property type="evidence" value="ECO:0007669"/>
    <property type="project" value="TreeGrafter"/>
</dbReference>
<protein>
    <submittedName>
        <fullName evidence="9">Taurine catabolism dioxygenase TauD, TfdA family-domain-containing protein</fullName>
    </submittedName>
</protein>
<reference evidence="9" key="2">
    <citation type="submission" date="2023-06" db="EMBL/GenBank/DDBJ databases">
        <authorList>
            <consortium name="Lawrence Berkeley National Laboratory"/>
            <person name="Haridas S."/>
            <person name="Hensen N."/>
            <person name="Bonometti L."/>
            <person name="Westerberg I."/>
            <person name="Brannstrom I.O."/>
            <person name="Guillou S."/>
            <person name="Cros-Aarteil S."/>
            <person name="Calhoun S."/>
            <person name="Kuo A."/>
            <person name="Mondo S."/>
            <person name="Pangilinan J."/>
            <person name="Riley R."/>
            <person name="LaButti K."/>
            <person name="Andreopoulos B."/>
            <person name="Lipzen A."/>
            <person name="Chen C."/>
            <person name="Yanf M."/>
            <person name="Daum C."/>
            <person name="Ng V."/>
            <person name="Clum A."/>
            <person name="Steindorff A."/>
            <person name="Ohm R."/>
            <person name="Martin F."/>
            <person name="Silar P."/>
            <person name="Natvig D."/>
            <person name="Lalanne C."/>
            <person name="Gautier V."/>
            <person name="Ament-velasquez S.L."/>
            <person name="Kruys A."/>
            <person name="Hutchinson M.I."/>
            <person name="Powell A.J."/>
            <person name="Barry K."/>
            <person name="Miller A.N."/>
            <person name="Grigoriev I.V."/>
            <person name="Debuchy R."/>
            <person name="Gladieux P."/>
            <person name="Thoren M.H."/>
            <person name="Johannesson H."/>
        </authorList>
    </citation>
    <scope>NUCLEOTIDE SEQUENCE</scope>
    <source>
        <strain evidence="9">CBS 232.78</strain>
    </source>
</reference>
<reference evidence="9" key="1">
    <citation type="journal article" date="2023" name="Mol. Phylogenet. Evol.">
        <title>Genome-scale phylogeny and comparative genomics of the fungal order Sordariales.</title>
        <authorList>
            <person name="Hensen N."/>
            <person name="Bonometti L."/>
            <person name="Westerberg I."/>
            <person name="Brannstrom I.O."/>
            <person name="Guillou S."/>
            <person name="Cros-Aarteil S."/>
            <person name="Calhoun S."/>
            <person name="Haridas S."/>
            <person name="Kuo A."/>
            <person name="Mondo S."/>
            <person name="Pangilinan J."/>
            <person name="Riley R."/>
            <person name="LaButti K."/>
            <person name="Andreopoulos B."/>
            <person name="Lipzen A."/>
            <person name="Chen C."/>
            <person name="Yan M."/>
            <person name="Daum C."/>
            <person name="Ng V."/>
            <person name="Clum A."/>
            <person name="Steindorff A."/>
            <person name="Ohm R.A."/>
            <person name="Martin F."/>
            <person name="Silar P."/>
            <person name="Natvig D.O."/>
            <person name="Lalanne C."/>
            <person name="Gautier V."/>
            <person name="Ament-Velasquez S.L."/>
            <person name="Kruys A."/>
            <person name="Hutchinson M.I."/>
            <person name="Powell A.J."/>
            <person name="Barry K."/>
            <person name="Miller A.N."/>
            <person name="Grigoriev I.V."/>
            <person name="Debuchy R."/>
            <person name="Gladieux P."/>
            <person name="Hiltunen Thoren M."/>
            <person name="Johannesson H."/>
        </authorList>
    </citation>
    <scope>NUCLEOTIDE SEQUENCE</scope>
    <source>
        <strain evidence="9">CBS 232.78</strain>
    </source>
</reference>
<dbReference type="InterPro" id="IPR010376">
    <property type="entry name" value="GBBH-like_N"/>
</dbReference>
<keyword evidence="6" id="KW-0408">Iron</keyword>
<keyword evidence="10" id="KW-1185">Reference proteome</keyword>
<dbReference type="GO" id="GO:0046872">
    <property type="term" value="F:metal ion binding"/>
    <property type="evidence" value="ECO:0007669"/>
    <property type="project" value="UniProtKB-KW"/>
</dbReference>
<feature type="non-terminal residue" evidence="9">
    <location>
        <position position="1"/>
    </location>
</feature>
<feature type="domain" description="Gamma-butyrobetaine hydroxylase-like N-terminal" evidence="8">
    <location>
        <begin position="5"/>
        <end position="62"/>
    </location>
</feature>
<evidence type="ECO:0000259" key="7">
    <source>
        <dbReference type="Pfam" id="PF02668"/>
    </source>
</evidence>
<evidence type="ECO:0000256" key="3">
    <source>
        <dbReference type="ARBA" id="ARBA00022723"/>
    </source>
</evidence>
<gene>
    <name evidence="9" type="ORF">B0H63DRAFT_381550</name>
</gene>
<evidence type="ECO:0000256" key="4">
    <source>
        <dbReference type="ARBA" id="ARBA00022964"/>
    </source>
</evidence>
<comment type="cofactor">
    <cofactor evidence="1">
        <name>Fe(2+)</name>
        <dbReference type="ChEBI" id="CHEBI:29033"/>
    </cofactor>
</comment>
<sequence length="387" mass="43700">DGSEKSKLELPLLWLRDVCLCPRCVDPDSGQKNFSTTDLPDAPKAQTAELAKDGSLKVVWEKEILDGDQDGPHVSVWPAEVVHGWVRNEGLAPREQRLQRHLPPSRTLWDRALYESMLEAGQCRVAYQDWMVGGPDFWEALHALARTGMIFVTGVPEGDENEVERIAGQIGILQHTFYGFTWDVKSKPHAENVAYTSKFLGLHQDLMYNEPVPRLQLLHCIQNSSDGGESLFSDGVRAAYELRETDKKLSQMLETKTTLFHYHKGPHNYSMLKSVIQSEAPLLIGKTHWSPPFQGPLLRKSLPVGTTELSMPGVADWKRAATAFQKILESPDNMVEAKLRPGECMIFDNWRVHHGRRAFATGQGSRWLKGCYISPQVYGAMERRLLE</sequence>
<dbReference type="GO" id="GO:0016706">
    <property type="term" value="F:2-oxoglutarate-dependent dioxygenase activity"/>
    <property type="evidence" value="ECO:0007669"/>
    <property type="project" value="UniProtKB-ARBA"/>
</dbReference>
<evidence type="ECO:0000256" key="5">
    <source>
        <dbReference type="ARBA" id="ARBA00023002"/>
    </source>
</evidence>
<dbReference type="SUPFAM" id="SSF51197">
    <property type="entry name" value="Clavaminate synthase-like"/>
    <property type="match status" value="1"/>
</dbReference>
<comment type="similarity">
    <text evidence="2">Belongs to the gamma-BBH/TMLD family.</text>
</comment>
<feature type="non-terminal residue" evidence="9">
    <location>
        <position position="387"/>
    </location>
</feature>
<keyword evidence="3" id="KW-0479">Metal-binding</keyword>
<dbReference type="InterPro" id="IPR050411">
    <property type="entry name" value="AlphaKG_dependent_hydroxylases"/>
</dbReference>
<dbReference type="PANTHER" id="PTHR10696:SF25">
    <property type="entry name" value="OXIDOREDUCTASE AIM17-RELATED"/>
    <property type="match status" value="1"/>
</dbReference>
<dbReference type="Pfam" id="PF02668">
    <property type="entry name" value="TauD"/>
    <property type="match status" value="1"/>
</dbReference>
<organism evidence="9 10">
    <name type="scientific">Podospora didyma</name>
    <dbReference type="NCBI Taxonomy" id="330526"/>
    <lineage>
        <taxon>Eukaryota</taxon>
        <taxon>Fungi</taxon>
        <taxon>Dikarya</taxon>
        <taxon>Ascomycota</taxon>
        <taxon>Pezizomycotina</taxon>
        <taxon>Sordariomycetes</taxon>
        <taxon>Sordariomycetidae</taxon>
        <taxon>Sordariales</taxon>
        <taxon>Podosporaceae</taxon>
        <taxon>Podospora</taxon>
    </lineage>
</organism>
<dbReference type="GO" id="GO:0005739">
    <property type="term" value="C:mitochondrion"/>
    <property type="evidence" value="ECO:0007669"/>
    <property type="project" value="TreeGrafter"/>
</dbReference>
<feature type="domain" description="TauD/TfdA-like" evidence="7">
    <location>
        <begin position="124"/>
        <end position="372"/>
    </location>
</feature>
<evidence type="ECO:0000313" key="10">
    <source>
        <dbReference type="Proteomes" id="UP001285441"/>
    </source>
</evidence>
<evidence type="ECO:0000256" key="2">
    <source>
        <dbReference type="ARBA" id="ARBA00008654"/>
    </source>
</evidence>
<dbReference type="PANTHER" id="PTHR10696">
    <property type="entry name" value="GAMMA-BUTYROBETAINE HYDROXYLASE-RELATED"/>
    <property type="match status" value="1"/>
</dbReference>
<dbReference type="EMBL" id="JAULSW010000004">
    <property type="protein sequence ID" value="KAK3385959.1"/>
    <property type="molecule type" value="Genomic_DNA"/>
</dbReference>
<dbReference type="InterPro" id="IPR042098">
    <property type="entry name" value="TauD-like_sf"/>
</dbReference>
<dbReference type="AlphaFoldDB" id="A0AAE0U0D2"/>
<evidence type="ECO:0000256" key="1">
    <source>
        <dbReference type="ARBA" id="ARBA00001954"/>
    </source>
</evidence>
<proteinExistence type="inferred from homology"/>
<dbReference type="Gene3D" id="3.60.130.10">
    <property type="entry name" value="Clavaminate synthase-like"/>
    <property type="match status" value="1"/>
</dbReference>
<accession>A0AAE0U0D2</accession>
<dbReference type="Proteomes" id="UP001285441">
    <property type="component" value="Unassembled WGS sequence"/>
</dbReference>
<dbReference type="Pfam" id="PF06155">
    <property type="entry name" value="GBBH-like_N"/>
    <property type="match status" value="1"/>
</dbReference>
<name>A0AAE0U0D2_9PEZI</name>
<evidence type="ECO:0000256" key="6">
    <source>
        <dbReference type="ARBA" id="ARBA00023004"/>
    </source>
</evidence>
<dbReference type="InterPro" id="IPR038492">
    <property type="entry name" value="GBBH-like_N_sf"/>
</dbReference>
<keyword evidence="5" id="KW-0560">Oxidoreductase</keyword>
<dbReference type="Gene3D" id="3.30.2020.30">
    <property type="match status" value="1"/>
</dbReference>
<evidence type="ECO:0000259" key="8">
    <source>
        <dbReference type="Pfam" id="PF06155"/>
    </source>
</evidence>
<keyword evidence="4 9" id="KW-0223">Dioxygenase</keyword>
<dbReference type="InterPro" id="IPR003819">
    <property type="entry name" value="TauD/TfdA-like"/>
</dbReference>